<feature type="transmembrane region" description="Helical" evidence="3">
    <location>
        <begin position="191"/>
        <end position="220"/>
    </location>
</feature>
<proteinExistence type="inferred from homology"/>
<dbReference type="Pfam" id="PF00487">
    <property type="entry name" value="FA_desaturase"/>
    <property type="match status" value="1"/>
</dbReference>
<feature type="transmembrane region" description="Helical" evidence="3">
    <location>
        <begin position="38"/>
        <end position="59"/>
    </location>
</feature>
<dbReference type="EC" id="1.14.19.-" evidence="5"/>
<feature type="transmembrane region" description="Helical" evidence="3">
    <location>
        <begin position="160"/>
        <end position="179"/>
    </location>
</feature>
<reference evidence="5 6" key="1">
    <citation type="submission" date="2023-12" db="EMBL/GenBank/DDBJ databases">
        <title>Baltic Sea Cyanobacteria.</title>
        <authorList>
            <person name="Delbaje E."/>
            <person name="Fewer D.P."/>
            <person name="Shishido T.K."/>
        </authorList>
    </citation>
    <scope>NUCLEOTIDE SEQUENCE [LARGE SCALE GENOMIC DNA]</scope>
    <source>
        <strain evidence="5 6">UHCC-0300</strain>
    </source>
</reference>
<dbReference type="RefSeq" id="WP_323195556.1">
    <property type="nucleotide sequence ID" value="NZ_JAYGHG010000008.1"/>
</dbReference>
<keyword evidence="3" id="KW-0472">Membrane</keyword>
<dbReference type="PANTHER" id="PTHR12879:SF8">
    <property type="entry name" value="SPHINGOLIPID DELTA(4)-DESATURASE DES1"/>
    <property type="match status" value="1"/>
</dbReference>
<evidence type="ECO:0000259" key="4">
    <source>
        <dbReference type="Pfam" id="PF00487"/>
    </source>
</evidence>
<protein>
    <submittedName>
        <fullName evidence="5">Fatty acid desaturase</fullName>
        <ecNumber evidence="5">1.14.19.-</ecNumber>
    </submittedName>
</protein>
<evidence type="ECO:0000256" key="2">
    <source>
        <dbReference type="ARBA" id="ARBA00008749"/>
    </source>
</evidence>
<accession>A0ABU5UCG5</accession>
<gene>
    <name evidence="5" type="ORF">VB620_07710</name>
</gene>
<organism evidence="5 6">
    <name type="scientific">Nodularia harveyana UHCC-0300</name>
    <dbReference type="NCBI Taxonomy" id="2974287"/>
    <lineage>
        <taxon>Bacteria</taxon>
        <taxon>Bacillati</taxon>
        <taxon>Cyanobacteriota</taxon>
        <taxon>Cyanophyceae</taxon>
        <taxon>Nostocales</taxon>
        <taxon>Nodulariaceae</taxon>
        <taxon>Nodularia</taxon>
    </lineage>
</organism>
<evidence type="ECO:0000313" key="5">
    <source>
        <dbReference type="EMBL" id="MEA5581224.1"/>
    </source>
</evidence>
<keyword evidence="6" id="KW-1185">Reference proteome</keyword>
<feature type="transmembrane region" description="Helical" evidence="3">
    <location>
        <begin position="102"/>
        <end position="122"/>
    </location>
</feature>
<dbReference type="EMBL" id="JAYGHG010000008">
    <property type="protein sequence ID" value="MEA5581224.1"/>
    <property type="molecule type" value="Genomic_DNA"/>
</dbReference>
<keyword evidence="3" id="KW-0812">Transmembrane</keyword>
<comment type="similarity">
    <text evidence="2">Belongs to the fatty acid desaturase type 2 family.</text>
</comment>
<keyword evidence="5" id="KW-0560">Oxidoreductase</keyword>
<dbReference type="InterPro" id="IPR005804">
    <property type="entry name" value="FA_desaturase_dom"/>
</dbReference>
<sequence>MNINTPQKLTTLEARKAVSLGIESEIQALQITQPRHHLLYLIFPLIALLGVTVEINAYNQGLNWNFATVEYGLGVILVTLAMNAMFLLIHEGVHGILFPQKWLNYLAATVMGIAGFISFSAYRVTHLRHHEHLGDENDPDDYHNYTDNHKLIWLLHYNRLLWATILYLIFVPSLAWRYGNNQERIKIVSEYLFLILTYIIIWQFVPLQLFFITWVVPFILTNFAINIRGLTQHGITDATDPFLASRSIETHPIIQFLLVHENFHLEHHLFPSVPSYNLPKLHKLVLPQINRRVTCKSYLSFLLQFFRASLRQDETPIGLETNRTYATIAKNLDLSNRQAAKNAKKT</sequence>
<feature type="domain" description="Fatty acid desaturase" evidence="4">
    <location>
        <begin position="73"/>
        <end position="291"/>
    </location>
</feature>
<name>A0ABU5UCG5_9CYAN</name>
<comment type="caution">
    <text evidence="5">The sequence shown here is derived from an EMBL/GenBank/DDBJ whole genome shotgun (WGS) entry which is preliminary data.</text>
</comment>
<keyword evidence="3" id="KW-1133">Transmembrane helix</keyword>
<dbReference type="PANTHER" id="PTHR12879">
    <property type="entry name" value="SPHINGOLIPID DELTA 4 DESATURASE/C-4 HYDROXYLASE PROTEIN DES2"/>
    <property type="match status" value="1"/>
</dbReference>
<feature type="transmembrane region" description="Helical" evidence="3">
    <location>
        <begin position="71"/>
        <end position="90"/>
    </location>
</feature>
<dbReference type="GO" id="GO:0016491">
    <property type="term" value="F:oxidoreductase activity"/>
    <property type="evidence" value="ECO:0007669"/>
    <property type="project" value="UniProtKB-KW"/>
</dbReference>
<comment type="cofactor">
    <cofactor evidence="1">
        <name>Fe(2+)</name>
        <dbReference type="ChEBI" id="CHEBI:29033"/>
    </cofactor>
</comment>
<evidence type="ECO:0000256" key="1">
    <source>
        <dbReference type="ARBA" id="ARBA00001954"/>
    </source>
</evidence>
<evidence type="ECO:0000256" key="3">
    <source>
        <dbReference type="SAM" id="Phobius"/>
    </source>
</evidence>
<evidence type="ECO:0000313" key="6">
    <source>
        <dbReference type="Proteomes" id="UP001302120"/>
    </source>
</evidence>
<dbReference type="Proteomes" id="UP001302120">
    <property type="component" value="Unassembled WGS sequence"/>
</dbReference>